<protein>
    <submittedName>
        <fullName evidence="1">Uncharacterized protein</fullName>
    </submittedName>
</protein>
<dbReference type="EMBL" id="LUEZ02000047">
    <property type="protein sequence ID" value="RDB23273.1"/>
    <property type="molecule type" value="Genomic_DNA"/>
</dbReference>
<evidence type="ECO:0000313" key="2">
    <source>
        <dbReference type="Proteomes" id="UP000076154"/>
    </source>
</evidence>
<keyword evidence="2" id="KW-1185">Reference proteome</keyword>
<dbReference type="Proteomes" id="UP000076154">
    <property type="component" value="Unassembled WGS sequence"/>
</dbReference>
<reference evidence="1" key="1">
    <citation type="submission" date="2018-04" db="EMBL/GenBank/DDBJ databases">
        <title>Whole genome sequencing of Hypsizygus marmoreus.</title>
        <authorList>
            <person name="Choi I.-G."/>
            <person name="Min B."/>
            <person name="Kim J.-G."/>
            <person name="Kim S."/>
            <person name="Oh Y.-L."/>
            <person name="Kong W.-S."/>
            <person name="Park H."/>
            <person name="Jeong J."/>
            <person name="Song E.-S."/>
        </authorList>
    </citation>
    <scope>NUCLEOTIDE SEQUENCE [LARGE SCALE GENOMIC DNA]</scope>
    <source>
        <strain evidence="1">51987-8</strain>
    </source>
</reference>
<name>A0A369JUA3_HYPMA</name>
<proteinExistence type="predicted"/>
<sequence length="83" mass="8983">MLHGAPPPPLPRFSSALPHHPVLLSALLPNCLVCLVSSTKYWIWMQHASVSGSSLLLVSDTFCMQVKARAKVPSLNCDSTTLL</sequence>
<organism evidence="1 2">
    <name type="scientific">Hypsizygus marmoreus</name>
    <name type="common">White beech mushroom</name>
    <name type="synonym">Agaricus marmoreus</name>
    <dbReference type="NCBI Taxonomy" id="39966"/>
    <lineage>
        <taxon>Eukaryota</taxon>
        <taxon>Fungi</taxon>
        <taxon>Dikarya</taxon>
        <taxon>Basidiomycota</taxon>
        <taxon>Agaricomycotina</taxon>
        <taxon>Agaricomycetes</taxon>
        <taxon>Agaricomycetidae</taxon>
        <taxon>Agaricales</taxon>
        <taxon>Tricholomatineae</taxon>
        <taxon>Lyophyllaceae</taxon>
        <taxon>Hypsizygus</taxon>
    </lineage>
</organism>
<dbReference type="InParanoid" id="A0A369JUA3"/>
<gene>
    <name evidence="1" type="ORF">Hypma_009629</name>
</gene>
<accession>A0A369JUA3</accession>
<comment type="caution">
    <text evidence="1">The sequence shown here is derived from an EMBL/GenBank/DDBJ whole genome shotgun (WGS) entry which is preliminary data.</text>
</comment>
<evidence type="ECO:0000313" key="1">
    <source>
        <dbReference type="EMBL" id="RDB23273.1"/>
    </source>
</evidence>
<dbReference type="AlphaFoldDB" id="A0A369JUA3"/>